<proteinExistence type="predicted"/>
<protein>
    <submittedName>
        <fullName evidence="1">Uncharacterized protein</fullName>
    </submittedName>
</protein>
<feature type="non-terminal residue" evidence="1">
    <location>
        <position position="1"/>
    </location>
</feature>
<accession>X0YK02</accession>
<evidence type="ECO:0000313" key="1">
    <source>
        <dbReference type="EMBL" id="GAG56355.1"/>
    </source>
</evidence>
<reference evidence="1" key="1">
    <citation type="journal article" date="2014" name="Front. Microbiol.">
        <title>High frequency of phylogenetically diverse reductive dehalogenase-homologous genes in deep subseafloor sedimentary metagenomes.</title>
        <authorList>
            <person name="Kawai M."/>
            <person name="Futagami T."/>
            <person name="Toyoda A."/>
            <person name="Takaki Y."/>
            <person name="Nishi S."/>
            <person name="Hori S."/>
            <person name="Arai W."/>
            <person name="Tsubouchi T."/>
            <person name="Morono Y."/>
            <person name="Uchiyama I."/>
            <person name="Ito T."/>
            <person name="Fujiyama A."/>
            <person name="Inagaki F."/>
            <person name="Takami H."/>
        </authorList>
    </citation>
    <scope>NUCLEOTIDE SEQUENCE</scope>
    <source>
        <strain evidence="1">Expedition CK06-06</strain>
    </source>
</reference>
<sequence>EYYEKALEIAIKIGSLDSERISTNNLAQIYGDHLNKSKLTYDYCKKSIKLSEKIAR</sequence>
<dbReference type="EMBL" id="BART01004741">
    <property type="protein sequence ID" value="GAG56355.1"/>
    <property type="molecule type" value="Genomic_DNA"/>
</dbReference>
<organism evidence="1">
    <name type="scientific">marine sediment metagenome</name>
    <dbReference type="NCBI Taxonomy" id="412755"/>
    <lineage>
        <taxon>unclassified sequences</taxon>
        <taxon>metagenomes</taxon>
        <taxon>ecological metagenomes</taxon>
    </lineage>
</organism>
<gene>
    <name evidence="1" type="ORF">S01H4_11613</name>
</gene>
<dbReference type="AlphaFoldDB" id="X0YK02"/>
<dbReference type="Gene3D" id="1.25.40.10">
    <property type="entry name" value="Tetratricopeptide repeat domain"/>
    <property type="match status" value="1"/>
</dbReference>
<name>X0YK02_9ZZZZ</name>
<comment type="caution">
    <text evidence="1">The sequence shown here is derived from an EMBL/GenBank/DDBJ whole genome shotgun (WGS) entry which is preliminary data.</text>
</comment>
<dbReference type="InterPro" id="IPR011990">
    <property type="entry name" value="TPR-like_helical_dom_sf"/>
</dbReference>